<dbReference type="NCBIfam" id="TIGR00670">
    <property type="entry name" value="asp_carb_tr"/>
    <property type="match status" value="1"/>
</dbReference>
<feature type="binding site" evidence="7">
    <location>
        <position position="148"/>
    </location>
    <ligand>
        <name>carbamoyl phosphate</name>
        <dbReference type="ChEBI" id="CHEBI:58228"/>
    </ligand>
</feature>
<feature type="binding site" evidence="7">
    <location>
        <position position="285"/>
    </location>
    <ligand>
        <name>carbamoyl phosphate</name>
        <dbReference type="ChEBI" id="CHEBI:58228"/>
    </ligand>
</feature>
<gene>
    <name evidence="7 10" type="primary">pyrB</name>
    <name evidence="10" type="ORF">KLO01_23760</name>
</gene>
<feature type="binding site" evidence="7">
    <location>
        <position position="145"/>
    </location>
    <ligand>
        <name>carbamoyl phosphate</name>
        <dbReference type="ChEBI" id="CHEBI:58228"/>
    </ligand>
</feature>
<dbReference type="UniPathway" id="UPA00070">
    <property type="reaction ID" value="UER00116"/>
</dbReference>
<dbReference type="GO" id="GO:0004070">
    <property type="term" value="F:aspartate carbamoyltransferase activity"/>
    <property type="evidence" value="ECO:0007669"/>
    <property type="project" value="UniProtKB-UniRule"/>
</dbReference>
<dbReference type="InterPro" id="IPR036901">
    <property type="entry name" value="Asp/Orn_carbamoylTrfase_sf"/>
</dbReference>
<comment type="caution">
    <text evidence="10">The sequence shown here is derived from an EMBL/GenBank/DDBJ whole genome shotgun (WGS) entry which is preliminary data.</text>
</comment>
<dbReference type="SUPFAM" id="SSF53671">
    <property type="entry name" value="Aspartate/ornithine carbamoyltransferase"/>
    <property type="match status" value="1"/>
</dbReference>
<feature type="binding site" evidence="7">
    <location>
        <position position="67"/>
    </location>
    <ligand>
        <name>carbamoyl phosphate</name>
        <dbReference type="ChEBI" id="CHEBI:58228"/>
    </ligand>
</feature>
<dbReference type="GO" id="GO:0006207">
    <property type="term" value="P:'de novo' pyrimidine nucleobase biosynthetic process"/>
    <property type="evidence" value="ECO:0007669"/>
    <property type="project" value="InterPro"/>
</dbReference>
<comment type="catalytic activity">
    <reaction evidence="6 7">
        <text>carbamoyl phosphate + L-aspartate = N-carbamoyl-L-aspartate + phosphate + H(+)</text>
        <dbReference type="Rhea" id="RHEA:20013"/>
        <dbReference type="ChEBI" id="CHEBI:15378"/>
        <dbReference type="ChEBI" id="CHEBI:29991"/>
        <dbReference type="ChEBI" id="CHEBI:32814"/>
        <dbReference type="ChEBI" id="CHEBI:43474"/>
        <dbReference type="ChEBI" id="CHEBI:58228"/>
        <dbReference type="EC" id="2.1.3.2"/>
    </reaction>
</comment>
<comment type="subunit">
    <text evidence="7">Heterododecamer (2C3:3R2) of six catalytic PyrB chains organized as two trimers (C3), and six regulatory PyrI chains organized as three dimers (R2).</text>
</comment>
<protein>
    <recommendedName>
        <fullName evidence="7">Aspartate carbamoyltransferase</fullName>
        <ecNumber evidence="7">2.1.3.2</ecNumber>
    </recommendedName>
    <alternativeName>
        <fullName evidence="7">Aspartate transcarbamylase</fullName>
        <shortName evidence="7">ATCase</shortName>
    </alternativeName>
</protein>
<keyword evidence="4 7" id="KW-0665">Pyrimidine biosynthesis</keyword>
<dbReference type="InterPro" id="IPR002082">
    <property type="entry name" value="Asp_carbamoyltransf"/>
</dbReference>
<comment type="similarity">
    <text evidence="2 7">Belongs to the aspartate/ornithine carbamoyltransferase superfamily. ATCase family.</text>
</comment>
<dbReference type="Gene3D" id="3.40.50.1370">
    <property type="entry name" value="Aspartate/ornithine carbamoyltransferase"/>
    <property type="match status" value="2"/>
</dbReference>
<evidence type="ECO:0000313" key="10">
    <source>
        <dbReference type="EMBL" id="GEQ14329.1"/>
    </source>
</evidence>
<feature type="binding site" evidence="7">
    <location>
        <position position="95"/>
    </location>
    <ligand>
        <name>L-aspartate</name>
        <dbReference type="ChEBI" id="CHEBI:29991"/>
    </ligand>
</feature>
<evidence type="ECO:0000256" key="4">
    <source>
        <dbReference type="ARBA" id="ARBA00022975"/>
    </source>
</evidence>
<evidence type="ECO:0000313" key="11">
    <source>
        <dbReference type="Proteomes" id="UP000321793"/>
    </source>
</evidence>
<feature type="binding site" evidence="7">
    <location>
        <position position="68"/>
    </location>
    <ligand>
        <name>carbamoyl phosphate</name>
        <dbReference type="ChEBI" id="CHEBI:58228"/>
    </ligand>
</feature>
<feature type="binding site" evidence="7">
    <location>
        <position position="178"/>
    </location>
    <ligand>
        <name>L-aspartate</name>
        <dbReference type="ChEBI" id="CHEBI:29991"/>
    </ligand>
</feature>
<evidence type="ECO:0000256" key="1">
    <source>
        <dbReference type="ARBA" id="ARBA00004852"/>
    </source>
</evidence>
<comment type="function">
    <text evidence="5 7">Catalyzes the condensation of carbamoyl phosphate and aspartate to form carbamoyl aspartate and inorganic phosphate, the committed step in the de novo pyrimidine nucleotide biosynthesis pathway.</text>
</comment>
<evidence type="ECO:0000256" key="7">
    <source>
        <dbReference type="HAMAP-Rule" id="MF_00001"/>
    </source>
</evidence>
<feature type="binding site" evidence="7">
    <location>
        <position position="286"/>
    </location>
    <ligand>
        <name>carbamoyl phosphate</name>
        <dbReference type="ChEBI" id="CHEBI:58228"/>
    </ligand>
</feature>
<dbReference type="GO" id="GO:0006520">
    <property type="term" value="P:amino acid metabolic process"/>
    <property type="evidence" value="ECO:0007669"/>
    <property type="project" value="InterPro"/>
</dbReference>
<organism evidence="10 11">
    <name type="scientific">Knoellia locipacati</name>
    <dbReference type="NCBI Taxonomy" id="882824"/>
    <lineage>
        <taxon>Bacteria</taxon>
        <taxon>Bacillati</taxon>
        <taxon>Actinomycetota</taxon>
        <taxon>Actinomycetes</taxon>
        <taxon>Micrococcales</taxon>
        <taxon>Intrasporangiaceae</taxon>
        <taxon>Knoellia</taxon>
    </lineage>
</organism>
<keyword evidence="3 7" id="KW-0808">Transferase</keyword>
<evidence type="ECO:0000259" key="8">
    <source>
        <dbReference type="Pfam" id="PF00185"/>
    </source>
</evidence>
<feature type="domain" description="Aspartate/ornithine carbamoyltransferase Asp/Orn-binding" evidence="8">
    <location>
        <begin position="165"/>
        <end position="323"/>
    </location>
</feature>
<dbReference type="PROSITE" id="PS00097">
    <property type="entry name" value="CARBAMOYLTRANSFERASE"/>
    <property type="match status" value="1"/>
</dbReference>
<dbReference type="PANTHER" id="PTHR45753:SF6">
    <property type="entry name" value="ASPARTATE CARBAMOYLTRANSFERASE"/>
    <property type="match status" value="1"/>
</dbReference>
<dbReference type="GO" id="GO:0044205">
    <property type="term" value="P:'de novo' UMP biosynthetic process"/>
    <property type="evidence" value="ECO:0007669"/>
    <property type="project" value="UniProtKB-UniRule"/>
</dbReference>
<name>A0A512T295_9MICO</name>
<dbReference type="PRINTS" id="PR00101">
    <property type="entry name" value="ATCASE"/>
</dbReference>
<evidence type="ECO:0000256" key="3">
    <source>
        <dbReference type="ARBA" id="ARBA00022679"/>
    </source>
</evidence>
<dbReference type="AlphaFoldDB" id="A0A512T295"/>
<dbReference type="PANTHER" id="PTHR45753">
    <property type="entry name" value="ORNITHINE CARBAMOYLTRANSFERASE, MITOCHONDRIAL"/>
    <property type="match status" value="1"/>
</dbReference>
<feature type="binding site" evidence="7">
    <location>
        <position position="241"/>
    </location>
    <ligand>
        <name>L-aspartate</name>
        <dbReference type="ChEBI" id="CHEBI:29991"/>
    </ligand>
</feature>
<dbReference type="EC" id="2.1.3.2" evidence="7"/>
<feature type="binding site" evidence="7">
    <location>
        <position position="117"/>
    </location>
    <ligand>
        <name>carbamoyl phosphate</name>
        <dbReference type="ChEBI" id="CHEBI:58228"/>
    </ligand>
</feature>
<dbReference type="GO" id="GO:0005829">
    <property type="term" value="C:cytosol"/>
    <property type="evidence" value="ECO:0007669"/>
    <property type="project" value="TreeGrafter"/>
</dbReference>
<dbReference type="PRINTS" id="PR00100">
    <property type="entry name" value="AOTCASE"/>
</dbReference>
<reference evidence="10 11" key="1">
    <citation type="submission" date="2019-07" db="EMBL/GenBank/DDBJ databases">
        <title>Whole genome shotgun sequence of Knoellia locipacati NBRC 109775.</title>
        <authorList>
            <person name="Hosoyama A."/>
            <person name="Uohara A."/>
            <person name="Ohji S."/>
            <person name="Ichikawa N."/>
        </authorList>
    </citation>
    <scope>NUCLEOTIDE SEQUENCE [LARGE SCALE GENOMIC DNA]</scope>
    <source>
        <strain evidence="10 11">NBRC 109775</strain>
    </source>
</reference>
<feature type="domain" description="Aspartate/ornithine carbamoyltransferase carbamoyl-P binding" evidence="9">
    <location>
        <begin position="15"/>
        <end position="157"/>
    </location>
</feature>
<evidence type="ECO:0000256" key="5">
    <source>
        <dbReference type="ARBA" id="ARBA00043884"/>
    </source>
</evidence>
<accession>A0A512T295</accession>
<dbReference type="GO" id="GO:0016597">
    <property type="term" value="F:amino acid binding"/>
    <property type="evidence" value="ECO:0007669"/>
    <property type="project" value="InterPro"/>
</dbReference>
<keyword evidence="11" id="KW-1185">Reference proteome</keyword>
<sequence>MSATTSSTTQTRMPRHLLSMADLDAGAIRTVLDTAAQMHDVQKREVKKIPTLRGRTIINLFFEDSTRTRSSFEIAGKWMSADTINITGKGSATSKGESLRDTVRTIDAMGVDAFVIRHGASGACHQVAGWVDAHVINAGDGTHEHPTQALLDAYTMERRLGSLEGRHVAIVGDLAHSRVVRSNLISLQRLGAHVTLVAPPTLMPSGIGAWAERDGFALSHDLDGVLQGREGKAVDALMMLRVQKERMSGGYFSTAREYTVGYGLTRPRLADLVERNPEIVICHPGPMNRGLEISADAADAAQSLVLDQVSAGVAVRMSVLYHLLAGEDTPTVGTTTEGSAA</sequence>
<dbReference type="EMBL" id="BKBA01000009">
    <property type="protein sequence ID" value="GEQ14329.1"/>
    <property type="molecule type" value="Genomic_DNA"/>
</dbReference>
<evidence type="ECO:0000259" key="9">
    <source>
        <dbReference type="Pfam" id="PF02729"/>
    </source>
</evidence>
<evidence type="ECO:0000256" key="6">
    <source>
        <dbReference type="ARBA" id="ARBA00048859"/>
    </source>
</evidence>
<dbReference type="Proteomes" id="UP000321793">
    <property type="component" value="Unassembled WGS sequence"/>
</dbReference>
<dbReference type="InterPro" id="IPR006131">
    <property type="entry name" value="Asp_carbamoyltransf_Asp/Orn-bd"/>
</dbReference>
<dbReference type="NCBIfam" id="NF002032">
    <property type="entry name" value="PRK00856.1"/>
    <property type="match status" value="1"/>
</dbReference>
<dbReference type="Pfam" id="PF02729">
    <property type="entry name" value="OTCace_N"/>
    <property type="match status" value="1"/>
</dbReference>
<evidence type="ECO:0000256" key="2">
    <source>
        <dbReference type="ARBA" id="ARBA00008896"/>
    </source>
</evidence>
<dbReference type="InterPro" id="IPR006130">
    <property type="entry name" value="Asp/Orn_carbamoylTrfase"/>
</dbReference>
<dbReference type="HAMAP" id="MF_00001">
    <property type="entry name" value="Asp_carb_tr"/>
    <property type="match status" value="1"/>
</dbReference>
<comment type="pathway">
    <text evidence="1 7">Pyrimidine metabolism; UMP biosynthesis via de novo pathway; (S)-dihydroorotate from bicarbonate: step 2/3.</text>
</comment>
<dbReference type="InterPro" id="IPR006132">
    <property type="entry name" value="Asp/Orn_carbamoyltranf_P-bd"/>
</dbReference>
<proteinExistence type="inferred from homology"/>
<dbReference type="Pfam" id="PF00185">
    <property type="entry name" value="OTCace"/>
    <property type="match status" value="1"/>
</dbReference>